<dbReference type="Pfam" id="PF13006">
    <property type="entry name" value="Nterm_IS4"/>
    <property type="match status" value="1"/>
</dbReference>
<dbReference type="GO" id="GO:0004803">
    <property type="term" value="F:transposase activity"/>
    <property type="evidence" value="ECO:0007669"/>
    <property type="project" value="InterPro"/>
</dbReference>
<accession>A0A1W1XV28</accession>
<feature type="domain" description="Transposase IS4-like" evidence="1">
    <location>
        <begin position="134"/>
        <end position="357"/>
    </location>
</feature>
<dbReference type="Gene3D" id="3.90.350.10">
    <property type="entry name" value="Transposase Inhibitor Protein From Tn5, Chain A, domain 1"/>
    <property type="match status" value="1"/>
</dbReference>
<dbReference type="PANTHER" id="PTHR37529">
    <property type="entry name" value="TRANSPOSASE INSG FOR INSERTION SEQUENCE ELEMENT IS4-RELATED"/>
    <property type="match status" value="1"/>
</dbReference>
<dbReference type="SUPFAM" id="SSF53098">
    <property type="entry name" value="Ribonuclease H-like"/>
    <property type="match status" value="1"/>
</dbReference>
<sequence length="409" mass="44931">MARTKAVLSSGARLSDHLSASLLARVYPAPLINQILDQQGRNSQRIRSFPALAGVYYCMALSLYPEASYEAVFSVVAQGLAWAEGRPEPSPVNKSSISELRSKLGAEPLQALMAAACVPLADPAHHPHAFYRGLRLVAIDGSNIDLPDEVENVTAFGYPGSRTGQAGYPQAQCAVLVECGTHALFAAHLGPYRSAEWAICQPLLANLHAGMLCLADRGFNGYAHWQAARATGADLLWRCAHNRRLPVVTALPDGSYLSVIYPDDKARRQDMDGIPVRVIEYSLPKLDGAAIRYRLMTTLLSAEAAPAAELAACYHARWQVEAVFDELKTHLQQGRRTLRSKTPELVRQEFYGWVLAHYAVRWLMHQVASAHRSRHDDLSFVGHVQLLRRTQPRSGAFPPRAGSRKALVS</sequence>
<protein>
    <submittedName>
        <fullName evidence="3">Transposase, IS4 family</fullName>
    </submittedName>
</protein>
<evidence type="ECO:0000313" key="3">
    <source>
        <dbReference type="EMBL" id="SMC27712.1"/>
    </source>
</evidence>
<dbReference type="InterPro" id="IPR047952">
    <property type="entry name" value="Transpos_IS4"/>
</dbReference>
<dbReference type="Proteomes" id="UP000192761">
    <property type="component" value="Unassembled WGS sequence"/>
</dbReference>
<feature type="domain" description="Transposase IS4 N-terminal" evidence="2">
    <location>
        <begin position="20"/>
        <end position="112"/>
    </location>
</feature>
<dbReference type="GO" id="GO:0006313">
    <property type="term" value="P:DNA transposition"/>
    <property type="evidence" value="ECO:0007669"/>
    <property type="project" value="InterPro"/>
</dbReference>
<dbReference type="AlphaFoldDB" id="A0A1W1XV28"/>
<name>A0A1W1XV28_9NEIS</name>
<dbReference type="NCBIfam" id="NF033592">
    <property type="entry name" value="transpos_IS4_1"/>
    <property type="match status" value="1"/>
</dbReference>
<dbReference type="RefSeq" id="WP_084091581.1">
    <property type="nucleotide sequence ID" value="NZ_FWXD01000018.1"/>
</dbReference>
<dbReference type="PANTHER" id="PTHR37529:SF1">
    <property type="entry name" value="TRANSPOSASE INSG FOR INSERTION SEQUENCE ELEMENT IS4-RELATED"/>
    <property type="match status" value="1"/>
</dbReference>
<evidence type="ECO:0000259" key="2">
    <source>
        <dbReference type="Pfam" id="PF13006"/>
    </source>
</evidence>
<reference evidence="3 4" key="1">
    <citation type="submission" date="2017-04" db="EMBL/GenBank/DDBJ databases">
        <authorList>
            <person name="Afonso C.L."/>
            <person name="Miller P.J."/>
            <person name="Scott M.A."/>
            <person name="Spackman E."/>
            <person name="Goraichik I."/>
            <person name="Dimitrov K.M."/>
            <person name="Suarez D.L."/>
            <person name="Swayne D.E."/>
        </authorList>
    </citation>
    <scope>NUCLEOTIDE SEQUENCE [LARGE SCALE GENOMIC DNA]</scope>
    <source>
        <strain evidence="3 4">DSM 23236</strain>
    </source>
</reference>
<keyword evidence="4" id="KW-1185">Reference proteome</keyword>
<proteinExistence type="predicted"/>
<gene>
    <name evidence="3" type="ORF">SAMN02745857_02953</name>
</gene>
<dbReference type="InterPro" id="IPR024473">
    <property type="entry name" value="Transposases_IS4_N"/>
</dbReference>
<dbReference type="InterPro" id="IPR012337">
    <property type="entry name" value="RNaseH-like_sf"/>
</dbReference>
<evidence type="ECO:0000259" key="1">
    <source>
        <dbReference type="Pfam" id="PF01609"/>
    </source>
</evidence>
<dbReference type="InterPro" id="IPR002559">
    <property type="entry name" value="Transposase_11"/>
</dbReference>
<evidence type="ECO:0000313" key="4">
    <source>
        <dbReference type="Proteomes" id="UP000192761"/>
    </source>
</evidence>
<dbReference type="EMBL" id="FWXD01000018">
    <property type="protein sequence ID" value="SMC27712.1"/>
    <property type="molecule type" value="Genomic_DNA"/>
</dbReference>
<dbReference type="Pfam" id="PF01609">
    <property type="entry name" value="DDE_Tnp_1"/>
    <property type="match status" value="1"/>
</dbReference>
<dbReference type="OrthoDB" id="9796012at2"/>
<organism evidence="3 4">
    <name type="scientific">Andreprevotia lacus DSM 23236</name>
    <dbReference type="NCBI Taxonomy" id="1121001"/>
    <lineage>
        <taxon>Bacteria</taxon>
        <taxon>Pseudomonadati</taxon>
        <taxon>Pseudomonadota</taxon>
        <taxon>Betaproteobacteria</taxon>
        <taxon>Neisseriales</taxon>
        <taxon>Chitinibacteraceae</taxon>
        <taxon>Andreprevotia</taxon>
    </lineage>
</organism>
<dbReference type="GO" id="GO:0003677">
    <property type="term" value="F:DNA binding"/>
    <property type="evidence" value="ECO:0007669"/>
    <property type="project" value="InterPro"/>
</dbReference>